<evidence type="ECO:0000313" key="3">
    <source>
        <dbReference type="Proteomes" id="UP000218944"/>
    </source>
</evidence>
<dbReference type="EMBL" id="NSJV01000154">
    <property type="protein sequence ID" value="PAU49402.1"/>
    <property type="molecule type" value="Genomic_DNA"/>
</dbReference>
<feature type="region of interest" description="Disordered" evidence="1">
    <location>
        <begin position="42"/>
        <end position="107"/>
    </location>
</feature>
<accession>A0A2A2DDP5</accession>
<keyword evidence="3" id="KW-1185">Reference proteome</keyword>
<name>A0A2A2DDP5_9ACTN</name>
<sequence>MRWLGVLAPAVAPLLVGIVPVWAVVVALTLLASAAVGAGRPLPLRGAAERTGTATPPEEHLRLARPSRRRLRSARRSAFVERPGRRCRPPRRAPTVRREAAGRRPRH</sequence>
<proteinExistence type="predicted"/>
<evidence type="ECO:0000313" key="2">
    <source>
        <dbReference type="EMBL" id="PAU49402.1"/>
    </source>
</evidence>
<evidence type="ECO:0000256" key="1">
    <source>
        <dbReference type="SAM" id="MobiDB-lite"/>
    </source>
</evidence>
<dbReference type="Proteomes" id="UP000218944">
    <property type="component" value="Unassembled WGS sequence"/>
</dbReference>
<dbReference type="AlphaFoldDB" id="A0A2A2DDP5"/>
<comment type="caution">
    <text evidence="2">The sequence shown here is derived from an EMBL/GenBank/DDBJ whole genome shotgun (WGS) entry which is preliminary data.</text>
</comment>
<feature type="compositionally biased region" description="Basic and acidic residues" evidence="1">
    <location>
        <begin position="96"/>
        <end position="107"/>
    </location>
</feature>
<feature type="compositionally biased region" description="Basic residues" evidence="1">
    <location>
        <begin position="63"/>
        <end position="75"/>
    </location>
</feature>
<reference evidence="2 3" key="1">
    <citation type="submission" date="2017-08" db="EMBL/GenBank/DDBJ databases">
        <title>Genome sequence of Streptomyces albireticuli NRRL B-1670.</title>
        <authorList>
            <person name="Graham D.E."/>
            <person name="Mahan K.M."/>
            <person name="Klingeman D.M."/>
            <person name="Hettich R.L."/>
            <person name="Parry R.J."/>
            <person name="Spain J.C."/>
        </authorList>
    </citation>
    <scope>NUCLEOTIDE SEQUENCE [LARGE SCALE GENOMIC DNA]</scope>
    <source>
        <strain evidence="2 3">NRRL B-1670</strain>
    </source>
</reference>
<protein>
    <submittedName>
        <fullName evidence="2">Uncharacterized protein</fullName>
    </submittedName>
</protein>
<gene>
    <name evidence="2" type="ORF">CK936_08080</name>
</gene>
<organism evidence="2 3">
    <name type="scientific">Streptomyces albireticuli</name>
    <dbReference type="NCBI Taxonomy" id="1940"/>
    <lineage>
        <taxon>Bacteria</taxon>
        <taxon>Bacillati</taxon>
        <taxon>Actinomycetota</taxon>
        <taxon>Actinomycetes</taxon>
        <taxon>Kitasatosporales</taxon>
        <taxon>Streptomycetaceae</taxon>
        <taxon>Streptomyces</taxon>
    </lineage>
</organism>
<feature type="compositionally biased region" description="Basic residues" evidence="1">
    <location>
        <begin position="85"/>
        <end position="95"/>
    </location>
</feature>